<proteinExistence type="predicted"/>
<comment type="caution">
    <text evidence="1">The sequence shown here is derived from an EMBL/GenBank/DDBJ whole genome shotgun (WGS) entry which is preliminary data.</text>
</comment>
<dbReference type="Gene3D" id="3.20.20.210">
    <property type="match status" value="1"/>
</dbReference>
<evidence type="ECO:0000313" key="2">
    <source>
        <dbReference type="Proteomes" id="UP000178606"/>
    </source>
</evidence>
<dbReference type="InterPro" id="IPR038071">
    <property type="entry name" value="UROD/MetE-like_sf"/>
</dbReference>
<dbReference type="AlphaFoldDB" id="A0A1F6CBF7"/>
<accession>A0A1F6CBF7</accession>
<reference evidence="1 2" key="1">
    <citation type="journal article" date="2016" name="Nat. Commun.">
        <title>Thousands of microbial genomes shed light on interconnected biogeochemical processes in an aquifer system.</title>
        <authorList>
            <person name="Anantharaman K."/>
            <person name="Brown C.T."/>
            <person name="Hug L.A."/>
            <person name="Sharon I."/>
            <person name="Castelle C.J."/>
            <person name="Probst A.J."/>
            <person name="Thomas B.C."/>
            <person name="Singh A."/>
            <person name="Wilkins M.J."/>
            <person name="Karaoz U."/>
            <person name="Brodie E.L."/>
            <person name="Williams K.H."/>
            <person name="Hubbard S.S."/>
            <person name="Banfield J.F."/>
        </authorList>
    </citation>
    <scope>NUCLEOTIDE SEQUENCE [LARGE SCALE GENOMIC DNA]</scope>
    <source>
        <strain evidence="2">RIFCSPLOWO2_12_FULL_64_10</strain>
    </source>
</reference>
<dbReference type="Proteomes" id="UP000178606">
    <property type="component" value="Unassembled WGS sequence"/>
</dbReference>
<evidence type="ECO:0008006" key="3">
    <source>
        <dbReference type="Google" id="ProtNLM"/>
    </source>
</evidence>
<sequence length="422" mass="48484">MGMDWQIPGHERVYLRELARRQAEVAALPVMAKRRQMWYDLNDGRPGARPPVVVETGTFDRDFFPESILRCASKTGRTVERQLLRNLRNHELMDDDKVMPDTFDIGWFVEIDELGVKIGRETVQDAQGVETGYRFLHPIQDLKRDFHLLKPATCRVDRERTTAWKAFLEGLLGDLLPVEVRTGVFGCAMLTHRVVELMGMEAFFLAMYDEPDEVHRLMAFLRDNALRVMRWAEAEGLLRANSGNQVSFGSSFNFTTGLPAPQGQPAGLRDMWGCANSQETIGVSPGMYREFCFPYYRDACALMGRLYYGCCEPVHPFWEDIRQLPNLKKVSVPRWCDQRLVGEALRGTDIVFSRKPDPNFLSVDQTLNEEAWAAHIRETLEATRGVQVEFIVRDVYTVHGDLSNARRAVAIARREIDRYYRP</sequence>
<dbReference type="EMBL" id="MFKF01000312">
    <property type="protein sequence ID" value="OGG46479.1"/>
    <property type="molecule type" value="Genomic_DNA"/>
</dbReference>
<protein>
    <recommendedName>
        <fullName evidence="3">Uroporphyrinogen decarboxylase (URO-D) domain-containing protein</fullName>
    </recommendedName>
</protein>
<organism evidence="1 2">
    <name type="scientific">Handelsmanbacteria sp. (strain RIFCSPLOWO2_12_FULL_64_10)</name>
    <dbReference type="NCBI Taxonomy" id="1817868"/>
    <lineage>
        <taxon>Bacteria</taxon>
        <taxon>Candidatus Handelsmaniibacteriota</taxon>
    </lineage>
</organism>
<name>A0A1F6CBF7_HANXR</name>
<evidence type="ECO:0000313" key="1">
    <source>
        <dbReference type="EMBL" id="OGG46479.1"/>
    </source>
</evidence>
<gene>
    <name evidence="1" type="ORF">A3F84_11760</name>
</gene>